<dbReference type="InterPro" id="IPR050498">
    <property type="entry name" value="Ycf3"/>
</dbReference>
<dbReference type="SMART" id="SM00028">
    <property type="entry name" value="TPR"/>
    <property type="match status" value="4"/>
</dbReference>
<keyword evidence="2 3" id="KW-0802">TPR repeat</keyword>
<dbReference type="InterPro" id="IPR011990">
    <property type="entry name" value="TPR-like_helical_dom_sf"/>
</dbReference>
<dbReference type="SUPFAM" id="SSF48452">
    <property type="entry name" value="TPR-like"/>
    <property type="match status" value="2"/>
</dbReference>
<evidence type="ECO:0000256" key="2">
    <source>
        <dbReference type="ARBA" id="ARBA00022803"/>
    </source>
</evidence>
<comment type="caution">
    <text evidence="4">The sequence shown here is derived from an EMBL/GenBank/DDBJ whole genome shotgun (WGS) entry which is preliminary data.</text>
</comment>
<protein>
    <recommendedName>
        <fullName evidence="6">Tetratricopeptide repeat protein</fullName>
    </recommendedName>
</protein>
<gene>
    <name evidence="4" type="ORF">GCM10011379_31960</name>
</gene>
<dbReference type="InterPro" id="IPR019734">
    <property type="entry name" value="TPR_rpt"/>
</dbReference>
<proteinExistence type="predicted"/>
<dbReference type="Pfam" id="PF13181">
    <property type="entry name" value="TPR_8"/>
    <property type="match status" value="1"/>
</dbReference>
<dbReference type="AlphaFoldDB" id="A0A917J1E6"/>
<keyword evidence="5" id="KW-1185">Reference proteome</keyword>
<dbReference type="PANTHER" id="PTHR44858">
    <property type="entry name" value="TETRATRICOPEPTIDE REPEAT PROTEIN 6"/>
    <property type="match status" value="1"/>
</dbReference>
<sequence>MYNRADSFAQGSFKSQLYMDSAIRICPDFSYAWRELGVPYLKRGDFYTWRKYIDKAVALNPSTYLIIRGWCRFKFVRDYEGALQDLQNVDTLPKYILPRSGDGYWNVYTMAALCQQQLGNYAEALNYFNLALDTVVVKYGYHQTDMFGYLYRAVLKIQTGDYNSALEDLDLQEKRCNNYMETAYYKGLAWQGMHNQEKASQYFKEANRLYTEGYHFSDPYCEMPQAVYISDIKNKLN</sequence>
<feature type="repeat" description="TPR" evidence="3">
    <location>
        <begin position="30"/>
        <end position="63"/>
    </location>
</feature>
<evidence type="ECO:0000313" key="5">
    <source>
        <dbReference type="Proteomes" id="UP000627292"/>
    </source>
</evidence>
<evidence type="ECO:0000313" key="4">
    <source>
        <dbReference type="EMBL" id="GGH72002.1"/>
    </source>
</evidence>
<dbReference type="EMBL" id="BMIB01000003">
    <property type="protein sequence ID" value="GGH72002.1"/>
    <property type="molecule type" value="Genomic_DNA"/>
</dbReference>
<accession>A0A917J1E6</accession>
<reference evidence="4" key="2">
    <citation type="submission" date="2020-09" db="EMBL/GenBank/DDBJ databases">
        <authorList>
            <person name="Sun Q."/>
            <person name="Zhou Y."/>
        </authorList>
    </citation>
    <scope>NUCLEOTIDE SEQUENCE</scope>
    <source>
        <strain evidence="4">CGMCC 1.15290</strain>
    </source>
</reference>
<dbReference type="PROSITE" id="PS50005">
    <property type="entry name" value="TPR"/>
    <property type="match status" value="1"/>
</dbReference>
<organism evidence="4 5">
    <name type="scientific">Filimonas zeae</name>
    <dbReference type="NCBI Taxonomy" id="1737353"/>
    <lineage>
        <taxon>Bacteria</taxon>
        <taxon>Pseudomonadati</taxon>
        <taxon>Bacteroidota</taxon>
        <taxon>Chitinophagia</taxon>
        <taxon>Chitinophagales</taxon>
        <taxon>Chitinophagaceae</taxon>
        <taxon>Filimonas</taxon>
    </lineage>
</organism>
<reference evidence="4" key="1">
    <citation type="journal article" date="2014" name="Int. J. Syst. Evol. Microbiol.">
        <title>Complete genome sequence of Corynebacterium casei LMG S-19264T (=DSM 44701T), isolated from a smear-ripened cheese.</title>
        <authorList>
            <consortium name="US DOE Joint Genome Institute (JGI-PGF)"/>
            <person name="Walter F."/>
            <person name="Albersmeier A."/>
            <person name="Kalinowski J."/>
            <person name="Ruckert C."/>
        </authorList>
    </citation>
    <scope>NUCLEOTIDE SEQUENCE</scope>
    <source>
        <strain evidence="4">CGMCC 1.15290</strain>
    </source>
</reference>
<dbReference type="PANTHER" id="PTHR44858:SF1">
    <property type="entry name" value="UDP-N-ACETYLGLUCOSAMINE--PEPTIDE N-ACETYLGLUCOSAMINYLTRANSFERASE SPINDLY-RELATED"/>
    <property type="match status" value="1"/>
</dbReference>
<dbReference type="Gene3D" id="1.25.40.10">
    <property type="entry name" value="Tetratricopeptide repeat domain"/>
    <property type="match status" value="1"/>
</dbReference>
<evidence type="ECO:0000256" key="3">
    <source>
        <dbReference type="PROSITE-ProRule" id="PRU00339"/>
    </source>
</evidence>
<name>A0A917J1E6_9BACT</name>
<evidence type="ECO:0008006" key="6">
    <source>
        <dbReference type="Google" id="ProtNLM"/>
    </source>
</evidence>
<dbReference type="Proteomes" id="UP000627292">
    <property type="component" value="Unassembled WGS sequence"/>
</dbReference>
<evidence type="ECO:0000256" key="1">
    <source>
        <dbReference type="ARBA" id="ARBA00022737"/>
    </source>
</evidence>
<keyword evidence="1" id="KW-0677">Repeat</keyword>